<name>A0A165BG30_9APHY</name>
<reference evidence="1 2" key="1">
    <citation type="journal article" date="2016" name="Mol. Biol. Evol.">
        <title>Comparative Genomics of Early-Diverging Mushroom-Forming Fungi Provides Insights into the Origins of Lignocellulose Decay Capabilities.</title>
        <authorList>
            <person name="Nagy L.G."/>
            <person name="Riley R."/>
            <person name="Tritt A."/>
            <person name="Adam C."/>
            <person name="Daum C."/>
            <person name="Floudas D."/>
            <person name="Sun H."/>
            <person name="Yadav J.S."/>
            <person name="Pangilinan J."/>
            <person name="Larsson K.H."/>
            <person name="Matsuura K."/>
            <person name="Barry K."/>
            <person name="Labutti K."/>
            <person name="Kuo R."/>
            <person name="Ohm R.A."/>
            <person name="Bhattacharya S.S."/>
            <person name="Shirouzu T."/>
            <person name="Yoshinaga Y."/>
            <person name="Martin F.M."/>
            <person name="Grigoriev I.V."/>
            <person name="Hibbett D.S."/>
        </authorList>
    </citation>
    <scope>NUCLEOTIDE SEQUENCE [LARGE SCALE GENOMIC DNA]</scope>
    <source>
        <strain evidence="1 2">93-53</strain>
    </source>
</reference>
<sequence>MSIPLGVYFILNVAHCNIASLWSNDDKDPLKCRLPGAITGTEQWEISPLHFNLPNRKRYTIKNVHHGHFASFENGPMLGDAVFGTRTENWWVITHIDMEGESSVKDAYSIKCFNRQSGFSWTLMEEADNTPIELHPFNDRDRRSLWRIIPHPQLEAVSEMPRSIPFHDQSILQLSSIWDIEQETGAGAAGVIFEWMPLPQHITIEFVEPVTLKMGEQAIAGIQMSLYKTNFVCLSGLMQLRVGRVTLPELQNLFKGSSGETFSLEITGFKYYTDESAPDSPERKHTYHLLWRKDIVFCDYLRNN</sequence>
<dbReference type="Gene3D" id="2.80.10.50">
    <property type="match status" value="1"/>
</dbReference>
<accession>A0A165BG30</accession>
<dbReference type="OrthoDB" id="10039566at2759"/>
<gene>
    <name evidence="1" type="ORF">LAESUDRAFT_764112</name>
</gene>
<organism evidence="1 2">
    <name type="scientific">Laetiporus sulphureus 93-53</name>
    <dbReference type="NCBI Taxonomy" id="1314785"/>
    <lineage>
        <taxon>Eukaryota</taxon>
        <taxon>Fungi</taxon>
        <taxon>Dikarya</taxon>
        <taxon>Basidiomycota</taxon>
        <taxon>Agaricomycotina</taxon>
        <taxon>Agaricomycetes</taxon>
        <taxon>Polyporales</taxon>
        <taxon>Laetiporus</taxon>
    </lineage>
</organism>
<proteinExistence type="predicted"/>
<keyword evidence="2" id="KW-1185">Reference proteome</keyword>
<dbReference type="AlphaFoldDB" id="A0A165BG30"/>
<protein>
    <recommendedName>
        <fullName evidence="3">Ricin B lectin domain-containing protein</fullName>
    </recommendedName>
</protein>
<dbReference type="RefSeq" id="XP_040758723.1">
    <property type="nucleotide sequence ID" value="XM_040913383.1"/>
</dbReference>
<dbReference type="InParanoid" id="A0A165BG30"/>
<evidence type="ECO:0008006" key="3">
    <source>
        <dbReference type="Google" id="ProtNLM"/>
    </source>
</evidence>
<evidence type="ECO:0000313" key="2">
    <source>
        <dbReference type="Proteomes" id="UP000076871"/>
    </source>
</evidence>
<dbReference type="EMBL" id="KV427672">
    <property type="protein sequence ID" value="KZT00983.1"/>
    <property type="molecule type" value="Genomic_DNA"/>
</dbReference>
<evidence type="ECO:0000313" key="1">
    <source>
        <dbReference type="EMBL" id="KZT00983.1"/>
    </source>
</evidence>
<dbReference type="GeneID" id="63830411"/>
<dbReference type="Proteomes" id="UP000076871">
    <property type="component" value="Unassembled WGS sequence"/>
</dbReference>